<feature type="domain" description="Ig-like" evidence="4">
    <location>
        <begin position="510"/>
        <end position="557"/>
    </location>
</feature>
<protein>
    <submittedName>
        <fullName evidence="5">T9SS C-terminal target domain-containing protein</fullName>
    </submittedName>
</protein>
<dbReference type="Pfam" id="PF18962">
    <property type="entry name" value="Por_Secre_tail"/>
    <property type="match status" value="1"/>
</dbReference>
<evidence type="ECO:0000259" key="3">
    <source>
        <dbReference type="Pfam" id="PF18962"/>
    </source>
</evidence>
<evidence type="ECO:0000259" key="4">
    <source>
        <dbReference type="Pfam" id="PF19081"/>
    </source>
</evidence>
<feature type="signal peptide" evidence="2">
    <location>
        <begin position="1"/>
        <end position="19"/>
    </location>
</feature>
<dbReference type="InterPro" id="IPR045266">
    <property type="entry name" value="DOH_DOMON"/>
</dbReference>
<proteinExistence type="predicted"/>
<name>A0A345HBV9_9FLAO</name>
<feature type="chain" id="PRO_5016716472" evidence="2">
    <location>
        <begin position="20"/>
        <end position="722"/>
    </location>
</feature>
<evidence type="ECO:0000313" key="5">
    <source>
        <dbReference type="EMBL" id="AXG74069.1"/>
    </source>
</evidence>
<feature type="domain" description="Ig-like" evidence="4">
    <location>
        <begin position="184"/>
        <end position="256"/>
    </location>
</feature>
<gene>
    <name evidence="5" type="ORF">DVK85_07355</name>
</gene>
<evidence type="ECO:0000313" key="6">
    <source>
        <dbReference type="Proteomes" id="UP000253951"/>
    </source>
</evidence>
<dbReference type="InterPro" id="IPR044023">
    <property type="entry name" value="Ig_7"/>
</dbReference>
<dbReference type="EMBL" id="CP031188">
    <property type="protein sequence ID" value="AXG74069.1"/>
    <property type="molecule type" value="Genomic_DNA"/>
</dbReference>
<dbReference type="InterPro" id="IPR026444">
    <property type="entry name" value="Secre_tail"/>
</dbReference>
<dbReference type="AlphaFoldDB" id="A0A345HBV9"/>
<dbReference type="NCBIfam" id="TIGR04183">
    <property type="entry name" value="Por_Secre_tail"/>
    <property type="match status" value="1"/>
</dbReference>
<reference evidence="5 6" key="1">
    <citation type="submission" date="2018-07" db="EMBL/GenBank/DDBJ databases">
        <title>Complete genome sequence of Flavobacterium arcticum type strain SM1502T.</title>
        <authorList>
            <person name="Li Y."/>
            <person name="Li D.-D."/>
        </authorList>
    </citation>
    <scope>NUCLEOTIDE SEQUENCE [LARGE SCALE GENOMIC DNA]</scope>
    <source>
        <strain evidence="5 6">SM1502</strain>
    </source>
</reference>
<feature type="domain" description="Secretion system C-terminal sorting" evidence="3">
    <location>
        <begin position="650"/>
        <end position="716"/>
    </location>
</feature>
<keyword evidence="6" id="KW-1185">Reference proteome</keyword>
<accession>A0A345HBV9</accession>
<evidence type="ECO:0000256" key="2">
    <source>
        <dbReference type="SAM" id="SignalP"/>
    </source>
</evidence>
<dbReference type="RefSeq" id="WP_114677827.1">
    <property type="nucleotide sequence ID" value="NZ_CP031188.1"/>
</dbReference>
<evidence type="ECO:0000256" key="1">
    <source>
        <dbReference type="ARBA" id="ARBA00022729"/>
    </source>
</evidence>
<feature type="domain" description="Ig-like" evidence="4">
    <location>
        <begin position="406"/>
        <end position="479"/>
    </location>
</feature>
<dbReference type="KEGG" id="fat:DVK85_07355"/>
<organism evidence="5 6">
    <name type="scientific">Flavobacterium arcticum</name>
    <dbReference type="NCBI Taxonomy" id="1784713"/>
    <lineage>
        <taxon>Bacteria</taxon>
        <taxon>Pseudomonadati</taxon>
        <taxon>Bacteroidota</taxon>
        <taxon>Flavobacteriia</taxon>
        <taxon>Flavobacteriales</taxon>
        <taxon>Flavobacteriaceae</taxon>
        <taxon>Flavobacterium</taxon>
    </lineage>
</organism>
<dbReference type="Pfam" id="PF19081">
    <property type="entry name" value="Ig_7"/>
    <property type="match status" value="3"/>
</dbReference>
<keyword evidence="1 2" id="KW-0732">Signal</keyword>
<sequence>MKKSVLFILFMLASLGLQAQSKTTGVVNLLSASGSIPGTTAEIVLNNDTSTATLTFTGPSDRWYALQFGIFPGTSGGGMASGQDIVYYNGTTLVDAVHNGVGATPSTDATNDWTVTSNTVSGSTRTIVATRAFNTGDTNDYTFVYSNTDIDFAFSRSQTAVYSLAYHGINRGYQLNRPFTCVAPDAPLASAQTFCDSAMVSDLAVTGATGATFSWYNVATGGTALAGTASLSTGTYYVSQTVSDCESERTSVSVTVASVTAQVLPSFSMCDMYVLQSLDAGNNYYTASGGTGTMLAVGDIITTTQEIYIYTESGTTPNCTDESSFTITIIDSPVVTSPGNQTVCIDYELPALTVGDYYTGPSGTGTMLSAGDMITTNQTIYIYATTETFPACPSEESFDVTITSTSPTADATQDLCEGSTVFNLMASGTTGATLSWYDVATGGTALASSATLTSGNYYVEQTLDGCTSERTAVAVTIAPLSNPIVEDQTFCGQVILGVIEVTTVGTQGFLMPVFYDAATGGTPLNINMVITTSGTYYVSQTNGTCESDREEVNITVNLIPIAPMGDAEQEFNSGETIADLEITTIDGATITWYIMDAGMQLVEVASNTALVHEGEYYATQTVDGCESLPFMITANDVLSIATITRNKMMVYPNPVIDVLIVSGETTISKVVVVNLLGQNVISQDANDTEVIINMDSVEAGTYFVQVQALNGATTSFKIMKKE</sequence>
<dbReference type="OrthoDB" id="667194at2"/>
<dbReference type="Proteomes" id="UP000253951">
    <property type="component" value="Chromosome"/>
</dbReference>
<dbReference type="CDD" id="cd09631">
    <property type="entry name" value="DOMON_DOH"/>
    <property type="match status" value="1"/>
</dbReference>